<dbReference type="Proteomes" id="UP000194474">
    <property type="component" value="Unassembled WGS sequence"/>
</dbReference>
<dbReference type="GO" id="GO:0005506">
    <property type="term" value="F:iron ion binding"/>
    <property type="evidence" value="ECO:0007669"/>
    <property type="project" value="InterPro"/>
</dbReference>
<evidence type="ECO:0000313" key="1">
    <source>
        <dbReference type="EMBL" id="SMQ67687.1"/>
    </source>
</evidence>
<dbReference type="PROSITE" id="PS51009">
    <property type="entry name" value="CYTCII"/>
    <property type="match status" value="1"/>
</dbReference>
<dbReference type="GO" id="GO:0022900">
    <property type="term" value="P:electron transport chain"/>
    <property type="evidence" value="ECO:0007669"/>
    <property type="project" value="InterPro"/>
</dbReference>
<gene>
    <name evidence="1" type="ORF">SAMN06295905_1567</name>
</gene>
<protein>
    <submittedName>
        <fullName evidence="1">Cytochrome c556</fullName>
    </submittedName>
</protein>
<name>A0A1Y6EYS5_9HYPH</name>
<reference evidence="2" key="1">
    <citation type="submission" date="2017-04" db="EMBL/GenBank/DDBJ databases">
        <authorList>
            <person name="Varghese N."/>
            <person name="Submissions S."/>
        </authorList>
    </citation>
    <scope>NUCLEOTIDE SEQUENCE [LARGE SCALE GENOMIC DNA]</scope>
</reference>
<proteinExistence type="predicted"/>
<keyword evidence="2" id="KW-1185">Reference proteome</keyword>
<evidence type="ECO:0000313" key="2">
    <source>
        <dbReference type="Proteomes" id="UP000194474"/>
    </source>
</evidence>
<dbReference type="GO" id="GO:0020037">
    <property type="term" value="F:heme binding"/>
    <property type="evidence" value="ECO:0007669"/>
    <property type="project" value="InterPro"/>
</dbReference>
<dbReference type="InterPro" id="IPR002321">
    <property type="entry name" value="Cyt_c_II"/>
</dbReference>
<organism evidence="1 2">
    <name type="scientific">Devosia lucknowensis</name>
    <dbReference type="NCBI Taxonomy" id="1096929"/>
    <lineage>
        <taxon>Bacteria</taxon>
        <taxon>Pseudomonadati</taxon>
        <taxon>Pseudomonadota</taxon>
        <taxon>Alphaproteobacteria</taxon>
        <taxon>Hyphomicrobiales</taxon>
        <taxon>Devosiaceae</taxon>
        <taxon>Devosia</taxon>
    </lineage>
</organism>
<dbReference type="InterPro" id="IPR010980">
    <property type="entry name" value="Cyt_c/b562"/>
</dbReference>
<dbReference type="SUPFAM" id="SSF47175">
    <property type="entry name" value="Cytochromes"/>
    <property type="match status" value="1"/>
</dbReference>
<dbReference type="AlphaFoldDB" id="A0A1Y6EYS5"/>
<sequence>MSKTKYPWPLACGLVLASAVAVLGHGGATGIVGERMMGMMMLSEQMKVLAPLAGGASVQPEVIREAAAMIAMHGGPAMTDLFPEGSLEAPTEATPEIWARWQEFSGLADRLAVLGEELRTTADAPPAATAVSEPSPPPLSEWDRMSFASLMGIPTPSLQSVDLVETGSVSERPQVRTAAAVYDDISRTCASCHGAFRK</sequence>
<dbReference type="OrthoDB" id="8115790at2"/>
<dbReference type="GO" id="GO:0009055">
    <property type="term" value="F:electron transfer activity"/>
    <property type="evidence" value="ECO:0007669"/>
    <property type="project" value="InterPro"/>
</dbReference>
<dbReference type="EMBL" id="FXWK01000001">
    <property type="protein sequence ID" value="SMQ67687.1"/>
    <property type="molecule type" value="Genomic_DNA"/>
</dbReference>
<dbReference type="Gene3D" id="1.20.120.10">
    <property type="entry name" value="Cytochrome c/b562"/>
    <property type="match status" value="1"/>
</dbReference>
<dbReference type="Pfam" id="PF01322">
    <property type="entry name" value="Cytochrom_C_2"/>
    <property type="match status" value="1"/>
</dbReference>
<accession>A0A1Y6EYS5</accession>